<feature type="compositionally biased region" description="Basic and acidic residues" evidence="4">
    <location>
        <begin position="240"/>
        <end position="268"/>
    </location>
</feature>
<keyword evidence="7" id="KW-1185">Reference proteome</keyword>
<evidence type="ECO:0000313" key="6">
    <source>
        <dbReference type="EMBL" id="MBP2369340.1"/>
    </source>
</evidence>
<comment type="caution">
    <text evidence="6">The sequence shown here is derived from an EMBL/GenBank/DDBJ whole genome shotgun (WGS) entry which is preliminary data.</text>
</comment>
<dbReference type="PROSITE" id="PS50932">
    <property type="entry name" value="HTH_LACI_2"/>
    <property type="match status" value="1"/>
</dbReference>
<dbReference type="InterPro" id="IPR046335">
    <property type="entry name" value="LacI/GalR-like_sensor"/>
</dbReference>
<evidence type="ECO:0000256" key="4">
    <source>
        <dbReference type="SAM" id="MobiDB-lite"/>
    </source>
</evidence>
<organism evidence="6 7">
    <name type="scientific">Pseudonocardia parietis</name>
    <dbReference type="NCBI Taxonomy" id="570936"/>
    <lineage>
        <taxon>Bacteria</taxon>
        <taxon>Bacillati</taxon>
        <taxon>Actinomycetota</taxon>
        <taxon>Actinomycetes</taxon>
        <taxon>Pseudonocardiales</taxon>
        <taxon>Pseudonocardiaceae</taxon>
        <taxon>Pseudonocardia</taxon>
    </lineage>
</organism>
<dbReference type="EMBL" id="JAGINU010000001">
    <property type="protein sequence ID" value="MBP2369340.1"/>
    <property type="molecule type" value="Genomic_DNA"/>
</dbReference>
<accession>A0ABS4VZI6</accession>
<evidence type="ECO:0000259" key="5">
    <source>
        <dbReference type="PROSITE" id="PS50932"/>
    </source>
</evidence>
<evidence type="ECO:0000256" key="2">
    <source>
        <dbReference type="ARBA" id="ARBA00023125"/>
    </source>
</evidence>
<evidence type="ECO:0000313" key="7">
    <source>
        <dbReference type="Proteomes" id="UP001519295"/>
    </source>
</evidence>
<dbReference type="InterPro" id="IPR010982">
    <property type="entry name" value="Lambda_DNA-bd_dom_sf"/>
</dbReference>
<dbReference type="PANTHER" id="PTHR30146">
    <property type="entry name" value="LACI-RELATED TRANSCRIPTIONAL REPRESSOR"/>
    <property type="match status" value="1"/>
</dbReference>
<dbReference type="Pfam" id="PF13377">
    <property type="entry name" value="Peripla_BP_3"/>
    <property type="match status" value="1"/>
</dbReference>
<proteinExistence type="predicted"/>
<feature type="domain" description="HTH lacI-type" evidence="5">
    <location>
        <begin position="9"/>
        <end position="65"/>
    </location>
</feature>
<dbReference type="SUPFAM" id="SSF53822">
    <property type="entry name" value="Periplasmic binding protein-like I"/>
    <property type="match status" value="2"/>
</dbReference>
<dbReference type="Gene3D" id="3.40.50.2300">
    <property type="match status" value="3"/>
</dbReference>
<dbReference type="Pfam" id="PF00356">
    <property type="entry name" value="LacI"/>
    <property type="match status" value="1"/>
</dbReference>
<evidence type="ECO:0000256" key="1">
    <source>
        <dbReference type="ARBA" id="ARBA00023015"/>
    </source>
</evidence>
<keyword evidence="1" id="KW-0805">Transcription regulation</keyword>
<name>A0ABS4VZI6_9PSEU</name>
<dbReference type="Proteomes" id="UP001519295">
    <property type="component" value="Unassembled WGS sequence"/>
</dbReference>
<feature type="region of interest" description="Disordered" evidence="4">
    <location>
        <begin position="215"/>
        <end position="292"/>
    </location>
</feature>
<dbReference type="InterPro" id="IPR000843">
    <property type="entry name" value="HTH_LacI"/>
</dbReference>
<evidence type="ECO:0000256" key="3">
    <source>
        <dbReference type="ARBA" id="ARBA00023163"/>
    </source>
</evidence>
<dbReference type="CDD" id="cd06267">
    <property type="entry name" value="PBP1_LacI_sugar_binding-like"/>
    <property type="match status" value="1"/>
</dbReference>
<dbReference type="CDD" id="cd01392">
    <property type="entry name" value="HTH_LacI"/>
    <property type="match status" value="1"/>
</dbReference>
<gene>
    <name evidence="6" type="ORF">JOF36_005036</name>
</gene>
<sequence>MDGAGGPRVTAAMVAERAGTSVSTVSLVVNGKSRGRVSPAITERVRTAVHELGYVVDHAASSLARGRTDLVVLLAPDLPNPYFGRVTTGIREALGDRHQLMLSVIASGTQPGADDVRRVAAFRPAGLLVHAPSPTFLDELDPGGPPLVLLDAPGFEDRAATVTFDLRPGVRALVGHLAAAGHRTIAYLDGATPSATFAVRRAWLREIAATHGITVLGAGDDPDRPPAATGHARDGSAGSDRARDGSTRSARTPDHSTRPDRAPDDSARSARTPDGSTRSDRTPDGSAGPVRAGLSLDAAADTAVGAIPGWLDAGATAVVAAADTLAYGVLAAAHRLGLDVPGDLAVAGFDDLPYSQVTAPPLTSVALPAEELGRAAAHRLTALLTGTDTPGPAPLASRLAVRASTAPP</sequence>
<protein>
    <submittedName>
        <fullName evidence="6">LacI family transcriptional regulator</fullName>
    </submittedName>
</protein>
<dbReference type="RefSeq" id="WP_210031268.1">
    <property type="nucleotide sequence ID" value="NZ_JAGINU010000001.1"/>
</dbReference>
<keyword evidence="3" id="KW-0804">Transcription</keyword>
<dbReference type="SUPFAM" id="SSF47413">
    <property type="entry name" value="lambda repressor-like DNA-binding domains"/>
    <property type="match status" value="1"/>
</dbReference>
<reference evidence="6 7" key="1">
    <citation type="submission" date="2021-03" db="EMBL/GenBank/DDBJ databases">
        <title>Sequencing the genomes of 1000 actinobacteria strains.</title>
        <authorList>
            <person name="Klenk H.-P."/>
        </authorList>
    </citation>
    <scope>NUCLEOTIDE SEQUENCE [LARGE SCALE GENOMIC DNA]</scope>
    <source>
        <strain evidence="6 7">DSM 45256</strain>
    </source>
</reference>
<dbReference type="PANTHER" id="PTHR30146:SF109">
    <property type="entry name" value="HTH-TYPE TRANSCRIPTIONAL REGULATOR GALS"/>
    <property type="match status" value="1"/>
</dbReference>
<dbReference type="InterPro" id="IPR028082">
    <property type="entry name" value="Peripla_BP_I"/>
</dbReference>
<keyword evidence="2" id="KW-0238">DNA-binding</keyword>
<dbReference type="SMART" id="SM00354">
    <property type="entry name" value="HTH_LACI"/>
    <property type="match status" value="1"/>
</dbReference>
<dbReference type="Gene3D" id="1.10.260.40">
    <property type="entry name" value="lambda repressor-like DNA-binding domains"/>
    <property type="match status" value="1"/>
</dbReference>